<accession>A0A2V1P3T3</accession>
<dbReference type="AlphaFoldDB" id="A0A2V1P3T3"/>
<evidence type="ECO:0000313" key="1">
    <source>
        <dbReference type="EMBL" id="PWG16408.1"/>
    </source>
</evidence>
<dbReference type="RefSeq" id="WP_109389175.1">
    <property type="nucleotide sequence ID" value="NZ_QETF01000013.1"/>
</dbReference>
<gene>
    <name evidence="1" type="ORF">DFK10_11460</name>
</gene>
<dbReference type="InterPro" id="IPR001343">
    <property type="entry name" value="Hemolysn_Ca-bd"/>
</dbReference>
<comment type="caution">
    <text evidence="1">The sequence shown here is derived from an EMBL/GenBank/DDBJ whole genome shotgun (WGS) entry which is preliminary data.</text>
</comment>
<dbReference type="GO" id="GO:0005509">
    <property type="term" value="F:calcium ion binding"/>
    <property type="evidence" value="ECO:0007669"/>
    <property type="project" value="InterPro"/>
</dbReference>
<evidence type="ECO:0000313" key="2">
    <source>
        <dbReference type="Proteomes" id="UP000245293"/>
    </source>
</evidence>
<dbReference type="Gene3D" id="2.150.10.10">
    <property type="entry name" value="Serralysin-like metalloprotease, C-terminal"/>
    <property type="match status" value="1"/>
</dbReference>
<dbReference type="PROSITE" id="PS00330">
    <property type="entry name" value="HEMOLYSIN_CALCIUM"/>
    <property type="match status" value="1"/>
</dbReference>
<dbReference type="Pfam" id="PF00353">
    <property type="entry name" value="HemolysinCabind"/>
    <property type="match status" value="1"/>
</dbReference>
<organism evidence="1 2">
    <name type="scientific">Salibaculum griseiflavum</name>
    <dbReference type="NCBI Taxonomy" id="1914409"/>
    <lineage>
        <taxon>Bacteria</taxon>
        <taxon>Pseudomonadati</taxon>
        <taxon>Pseudomonadota</taxon>
        <taxon>Alphaproteobacteria</taxon>
        <taxon>Rhodobacterales</taxon>
        <taxon>Roseobacteraceae</taxon>
        <taxon>Salibaculum</taxon>
    </lineage>
</organism>
<dbReference type="InterPro" id="IPR018511">
    <property type="entry name" value="Hemolysin-typ_Ca-bd_CS"/>
</dbReference>
<evidence type="ECO:0008006" key="3">
    <source>
        <dbReference type="Google" id="ProtNLM"/>
    </source>
</evidence>
<keyword evidence="2" id="KW-1185">Reference proteome</keyword>
<protein>
    <recommendedName>
        <fullName evidence="3">Hemolysin-type calcium-binding repeat-containing protein</fullName>
    </recommendedName>
</protein>
<reference evidence="2" key="1">
    <citation type="submission" date="2018-05" db="EMBL/GenBank/DDBJ databases">
        <authorList>
            <person name="Du Z."/>
            <person name="Wang X."/>
        </authorList>
    </citation>
    <scope>NUCLEOTIDE SEQUENCE [LARGE SCALE GENOMIC DNA]</scope>
    <source>
        <strain evidence="2">WDS4C29</strain>
    </source>
</reference>
<name>A0A2V1P3T3_9RHOB</name>
<dbReference type="OrthoDB" id="9342475at2"/>
<dbReference type="SUPFAM" id="SSF51120">
    <property type="entry name" value="beta-Roll"/>
    <property type="match status" value="1"/>
</dbReference>
<proteinExistence type="predicted"/>
<dbReference type="PRINTS" id="PR00313">
    <property type="entry name" value="CABNDNGRPT"/>
</dbReference>
<dbReference type="EMBL" id="QETF01000013">
    <property type="protein sequence ID" value="PWG16408.1"/>
    <property type="molecule type" value="Genomic_DNA"/>
</dbReference>
<dbReference type="Proteomes" id="UP000245293">
    <property type="component" value="Unassembled WGS sequence"/>
</dbReference>
<dbReference type="InterPro" id="IPR011049">
    <property type="entry name" value="Serralysin-like_metalloprot_C"/>
</dbReference>
<sequence length="495" mass="50988">MAELEHVTTITAGPHDIGLVALEIAWISGTPYLLTGSEIDGGLVSYAISTSGLTYTDHESQGPNSGTAGLSDIDVVDINGQPVLIPSGRADDNTALHVLDPAGAFDGFFLPDDAAGWLSGTEVATTASVLGTTFVITSQWGQPDLHVFSIGSDLKLDLTHSTSTSDTPAASDVTDLETITIGDRAFVFSLSGSDGTITTHWLGHLGDMRLMGVIGPDQGLWVSAPTALATAEVGDLGLLIVGAAGSNSLSVVSVGPYGETTVLSHYLDSRDTRFGGVQAVETFEIGNRSFVIAGGGDDGLSVFEILPGGALYHLDTIADQTDTTLMNLSAIAVAVLDGVAQIFASGSDEGVTQFALDLSDLSDSQIGSDQSDVISGDGGQNLLAGMAGDDTLSAGGGDDRLIDGSGQDTLFGGARADVFIFVADGEHDMIADFENGTDSIHLGEIPMLYGFDQLTLTPQGDGVHLAFGDETLLIMPDSGTLEVSDLTADDFIFGF</sequence>